<feature type="chain" id="PRO_5018289541" evidence="12">
    <location>
        <begin position="22"/>
        <end position="958"/>
    </location>
</feature>
<protein>
    <submittedName>
        <fullName evidence="15">TonB-dependent receptor</fullName>
    </submittedName>
</protein>
<evidence type="ECO:0000256" key="3">
    <source>
        <dbReference type="ARBA" id="ARBA00022452"/>
    </source>
</evidence>
<name>A0A3L7E1K2_9GAMM</name>
<gene>
    <name evidence="15" type="ORF">DWB85_09515</name>
</gene>
<dbReference type="PROSITE" id="PS52016">
    <property type="entry name" value="TONB_DEPENDENT_REC_3"/>
    <property type="match status" value="1"/>
</dbReference>
<dbReference type="Pfam" id="PF07715">
    <property type="entry name" value="Plug"/>
    <property type="match status" value="1"/>
</dbReference>
<comment type="subcellular location">
    <subcellularLocation>
        <location evidence="1 9">Cell outer membrane</location>
        <topology evidence="1 9">Multi-pass membrane protein</topology>
    </subcellularLocation>
</comment>
<dbReference type="InterPro" id="IPR012910">
    <property type="entry name" value="Plug_dom"/>
</dbReference>
<evidence type="ECO:0000256" key="9">
    <source>
        <dbReference type="PROSITE-ProRule" id="PRU01360"/>
    </source>
</evidence>
<organism evidence="15 16">
    <name type="scientific">Seongchinamella sediminis</name>
    <dbReference type="NCBI Taxonomy" id="2283635"/>
    <lineage>
        <taxon>Bacteria</taxon>
        <taxon>Pseudomonadati</taxon>
        <taxon>Pseudomonadota</taxon>
        <taxon>Gammaproteobacteria</taxon>
        <taxon>Cellvibrionales</taxon>
        <taxon>Halieaceae</taxon>
        <taxon>Seongchinamella</taxon>
    </lineage>
</organism>
<dbReference type="AlphaFoldDB" id="A0A3L7E1K2"/>
<evidence type="ECO:0000256" key="12">
    <source>
        <dbReference type="SAM" id="SignalP"/>
    </source>
</evidence>
<evidence type="ECO:0000256" key="10">
    <source>
        <dbReference type="PROSITE-ProRule" id="PRU10144"/>
    </source>
</evidence>
<keyword evidence="8 9" id="KW-0998">Cell outer membrane</keyword>
<evidence type="ECO:0000259" key="13">
    <source>
        <dbReference type="Pfam" id="PF00593"/>
    </source>
</evidence>
<feature type="signal peptide" evidence="12">
    <location>
        <begin position="1"/>
        <end position="21"/>
    </location>
</feature>
<dbReference type="Pfam" id="PF00593">
    <property type="entry name" value="TonB_dep_Rec_b-barrel"/>
    <property type="match status" value="1"/>
</dbReference>
<keyword evidence="4 9" id="KW-0812">Transmembrane</keyword>
<keyword evidence="2 9" id="KW-0813">Transport</keyword>
<dbReference type="GO" id="GO:0009279">
    <property type="term" value="C:cell outer membrane"/>
    <property type="evidence" value="ECO:0007669"/>
    <property type="project" value="UniProtKB-SubCell"/>
</dbReference>
<keyword evidence="5 12" id="KW-0732">Signal</keyword>
<keyword evidence="15" id="KW-0675">Receptor</keyword>
<dbReference type="PANTHER" id="PTHR47234">
    <property type="match status" value="1"/>
</dbReference>
<reference evidence="15 16" key="1">
    <citation type="submission" date="2018-07" db="EMBL/GenBank/DDBJ databases">
        <title>Halioglobus sp. genome submission.</title>
        <authorList>
            <person name="Ye M.-Q."/>
            <person name="Du Z.-J."/>
        </authorList>
    </citation>
    <scope>NUCLEOTIDE SEQUENCE [LARGE SCALE GENOMIC DNA]</scope>
    <source>
        <strain evidence="15 16">U0301</strain>
    </source>
</reference>
<dbReference type="InterPro" id="IPR036942">
    <property type="entry name" value="Beta-barrel_TonB_sf"/>
</dbReference>
<dbReference type="InterPro" id="IPR010917">
    <property type="entry name" value="TonB_rcpt_CS"/>
</dbReference>
<dbReference type="PANTHER" id="PTHR47234:SF2">
    <property type="entry name" value="TONB-DEPENDENT RECEPTOR"/>
    <property type="match status" value="1"/>
</dbReference>
<dbReference type="Gene3D" id="2.40.170.20">
    <property type="entry name" value="TonB-dependent receptor, beta-barrel domain"/>
    <property type="match status" value="1"/>
</dbReference>
<dbReference type="SUPFAM" id="SSF56935">
    <property type="entry name" value="Porins"/>
    <property type="match status" value="1"/>
</dbReference>
<evidence type="ECO:0000313" key="15">
    <source>
        <dbReference type="EMBL" id="RLQ22161.1"/>
    </source>
</evidence>
<keyword evidence="16" id="KW-1185">Reference proteome</keyword>
<keyword evidence="6 11" id="KW-0798">TonB box</keyword>
<dbReference type="PROSITE" id="PS01156">
    <property type="entry name" value="TONB_DEPENDENT_REC_2"/>
    <property type="match status" value="1"/>
</dbReference>
<dbReference type="InterPro" id="IPR000531">
    <property type="entry name" value="Beta-barrel_TonB"/>
</dbReference>
<evidence type="ECO:0000313" key="16">
    <source>
        <dbReference type="Proteomes" id="UP000265509"/>
    </source>
</evidence>
<feature type="short sequence motif" description="TonB C-terminal box" evidence="10">
    <location>
        <begin position="941"/>
        <end position="958"/>
    </location>
</feature>
<evidence type="ECO:0000256" key="7">
    <source>
        <dbReference type="ARBA" id="ARBA00023136"/>
    </source>
</evidence>
<dbReference type="InterPro" id="IPR039426">
    <property type="entry name" value="TonB-dep_rcpt-like"/>
</dbReference>
<keyword evidence="3 9" id="KW-1134">Transmembrane beta strand</keyword>
<feature type="domain" description="TonB-dependent receptor-like beta-barrel" evidence="13">
    <location>
        <begin position="386"/>
        <end position="916"/>
    </location>
</feature>
<evidence type="ECO:0000256" key="5">
    <source>
        <dbReference type="ARBA" id="ARBA00022729"/>
    </source>
</evidence>
<evidence type="ECO:0000256" key="6">
    <source>
        <dbReference type="ARBA" id="ARBA00023077"/>
    </source>
</evidence>
<dbReference type="OrthoDB" id="9805434at2"/>
<dbReference type="EMBL" id="QRAN01000008">
    <property type="protein sequence ID" value="RLQ22161.1"/>
    <property type="molecule type" value="Genomic_DNA"/>
</dbReference>
<evidence type="ECO:0000256" key="11">
    <source>
        <dbReference type="RuleBase" id="RU003357"/>
    </source>
</evidence>
<evidence type="ECO:0000256" key="8">
    <source>
        <dbReference type="ARBA" id="ARBA00023237"/>
    </source>
</evidence>
<evidence type="ECO:0000256" key="2">
    <source>
        <dbReference type="ARBA" id="ARBA00022448"/>
    </source>
</evidence>
<evidence type="ECO:0000259" key="14">
    <source>
        <dbReference type="Pfam" id="PF07715"/>
    </source>
</evidence>
<dbReference type="Proteomes" id="UP000265509">
    <property type="component" value="Unassembled WGS sequence"/>
</dbReference>
<proteinExistence type="inferred from homology"/>
<evidence type="ECO:0000256" key="4">
    <source>
        <dbReference type="ARBA" id="ARBA00022692"/>
    </source>
</evidence>
<comment type="caution">
    <text evidence="15">The sequence shown here is derived from an EMBL/GenBank/DDBJ whole genome shotgun (WGS) entry which is preliminary data.</text>
</comment>
<dbReference type="Gene3D" id="2.170.130.10">
    <property type="entry name" value="TonB-dependent receptor, plug domain"/>
    <property type="match status" value="1"/>
</dbReference>
<comment type="similarity">
    <text evidence="9 11">Belongs to the TonB-dependent receptor family.</text>
</comment>
<dbReference type="InterPro" id="IPR037066">
    <property type="entry name" value="Plug_dom_sf"/>
</dbReference>
<feature type="domain" description="TonB-dependent receptor plug" evidence="14">
    <location>
        <begin position="52"/>
        <end position="162"/>
    </location>
</feature>
<keyword evidence="7 9" id="KW-0472">Membrane</keyword>
<dbReference type="RefSeq" id="WP_117954008.1">
    <property type="nucleotide sequence ID" value="NZ_QRAN01000008.1"/>
</dbReference>
<sequence>MLRKNRLAVAVSAAAGISAFAALPQVVNAQEEMLEEVVVTGSRIQRANLVSASPVTQIDAEEFKFQGVTRVEDLMAKMPQVYSNQNTGQSNGATGTATLNLRNLGAERTLVLVNGRRLPAGSPLQGGIGADINQIPGSLIQRVEVLTGGSSATYGSDAVAGVVNFIMQDDFEGVQLDYQFSQYNHGNDDSSLQRIVRDAGYPVADGSETGGDIQDMSLILGGNFDNGRGNVTMYATYRDVEAISQAERDYSSCAHNADSTGCFGSGTIPDGRVTDFGIGDGFDFKVAGTDFVPRDGTTYNYGPLNYFQRPDERYTAGAFGRYEINEHVETYTELMFMDDRSVSQIAPSGAFFVTDTLACGNPLLSDQQFEQLCGQFGLTEDDIQTAYLGRRNVEGGPRQQDLRHTSFRGVFGLRGDINDTWSYDVYGMYSEVSMENTYQNDLGTTKIRRALDAVEDEDGNIVCRSVVDGSDPNCVPWNIFETGAVTQDQLDYLVLPLFARGGTDQTIYSGYVAGNLGDYGMTIPMADTGIQVAFGAEYREENLDFSPDQGFQLGEGAGQGGATGPVSGGYDVTEFFAEVSLPVIEGAAFAEELIVDLSYRYSDYSTDQTTDTYGIRAGWAITQGIKVRGSFQHAVRAANIQELFLPQGFNLFDMTVDPCGGPNPLRSAADCARSGVTAAQYGSVPNNPAGQYNFLQGGNPDLAPEEADTYTLGVVWTPEFIDGLSLSVDYYSIEIEKGISNLDPSFILDECLDGNDSQCAKVKRGRAGDLWIGSNVETSGNVVALNDNLAVEEVEGWDVIADYSLDIGDMGTLSFSNTLSVITKWDEAELKGAPTTDCKGNWNSSCGYPTPETRNNLRVTWLTPWNVTGSAMWRYISEVEDLDGNIDLDSVNYFDIAGIWDVFDDTASIRLGVNNVLDEAPPVGGSAAGPSIQGNGNVFPGLYDTLGRYWYLGVTVGF</sequence>
<evidence type="ECO:0000256" key="1">
    <source>
        <dbReference type="ARBA" id="ARBA00004571"/>
    </source>
</evidence>
<accession>A0A3L7E1K2</accession>